<gene>
    <name evidence="1" type="ORF">TIFTF001_025814</name>
</gene>
<dbReference type="EMBL" id="BTGU01000065">
    <property type="protein sequence ID" value="GMN56703.1"/>
    <property type="molecule type" value="Genomic_DNA"/>
</dbReference>
<evidence type="ECO:0000313" key="1">
    <source>
        <dbReference type="EMBL" id="GMN56703.1"/>
    </source>
</evidence>
<sequence>MSFRGWFPDDLEAFCDIFSRLVVVLFRGFVPNGDELFVEVMVLARDVDGDSFSIFIAIMEVVLPLFEFVFGPPDLDLGELEVLLVMSLSGEVYGLGATCYMLSMDQKASIDYSGFKKSLMHAQIDVLRNLPNIRFRLASFSLCFIRFYL</sequence>
<dbReference type="AlphaFoldDB" id="A0AA88AKI8"/>
<reference evidence="1" key="1">
    <citation type="submission" date="2023-07" db="EMBL/GenBank/DDBJ databases">
        <title>draft genome sequence of fig (Ficus carica).</title>
        <authorList>
            <person name="Takahashi T."/>
            <person name="Nishimura K."/>
        </authorList>
    </citation>
    <scope>NUCLEOTIDE SEQUENCE</scope>
</reference>
<evidence type="ECO:0000313" key="2">
    <source>
        <dbReference type="Proteomes" id="UP001187192"/>
    </source>
</evidence>
<organism evidence="1 2">
    <name type="scientific">Ficus carica</name>
    <name type="common">Common fig</name>
    <dbReference type="NCBI Taxonomy" id="3494"/>
    <lineage>
        <taxon>Eukaryota</taxon>
        <taxon>Viridiplantae</taxon>
        <taxon>Streptophyta</taxon>
        <taxon>Embryophyta</taxon>
        <taxon>Tracheophyta</taxon>
        <taxon>Spermatophyta</taxon>
        <taxon>Magnoliopsida</taxon>
        <taxon>eudicotyledons</taxon>
        <taxon>Gunneridae</taxon>
        <taxon>Pentapetalae</taxon>
        <taxon>rosids</taxon>
        <taxon>fabids</taxon>
        <taxon>Rosales</taxon>
        <taxon>Moraceae</taxon>
        <taxon>Ficeae</taxon>
        <taxon>Ficus</taxon>
    </lineage>
</organism>
<comment type="caution">
    <text evidence="1">The sequence shown here is derived from an EMBL/GenBank/DDBJ whole genome shotgun (WGS) entry which is preliminary data.</text>
</comment>
<protein>
    <submittedName>
        <fullName evidence="1">Uncharacterized protein</fullName>
    </submittedName>
</protein>
<name>A0AA88AKI8_FICCA</name>
<proteinExistence type="predicted"/>
<keyword evidence="2" id="KW-1185">Reference proteome</keyword>
<accession>A0AA88AKI8</accession>
<dbReference type="Proteomes" id="UP001187192">
    <property type="component" value="Unassembled WGS sequence"/>
</dbReference>